<feature type="compositionally biased region" description="Pro residues" evidence="2">
    <location>
        <begin position="510"/>
        <end position="520"/>
    </location>
</feature>
<evidence type="ECO:0000313" key="4">
    <source>
        <dbReference type="RefSeq" id="XP_029650195.1"/>
    </source>
</evidence>
<dbReference type="RefSeq" id="XP_029650195.1">
    <property type="nucleotide sequence ID" value="XM_029794335.2"/>
</dbReference>
<keyword evidence="1" id="KW-0175">Coiled coil</keyword>
<dbReference type="Proteomes" id="UP000515154">
    <property type="component" value="Linkage group LG23"/>
</dbReference>
<accession>A0A6P7TJG2</accession>
<organism evidence="3 4">
    <name type="scientific">Octopus sinensis</name>
    <name type="common">East Asian common octopus</name>
    <dbReference type="NCBI Taxonomy" id="2607531"/>
    <lineage>
        <taxon>Eukaryota</taxon>
        <taxon>Metazoa</taxon>
        <taxon>Spiralia</taxon>
        <taxon>Lophotrochozoa</taxon>
        <taxon>Mollusca</taxon>
        <taxon>Cephalopoda</taxon>
        <taxon>Coleoidea</taxon>
        <taxon>Octopodiformes</taxon>
        <taxon>Octopoda</taxon>
        <taxon>Incirrata</taxon>
        <taxon>Octopodidae</taxon>
        <taxon>Octopus</taxon>
    </lineage>
</organism>
<feature type="region of interest" description="Disordered" evidence="2">
    <location>
        <begin position="505"/>
        <end position="542"/>
    </location>
</feature>
<name>A0A6P7TJG2_9MOLL</name>
<dbReference type="PANTHER" id="PTHR33820">
    <property type="entry name" value="COILED-COIL DOMAIN-CONTAINING PROTEIN 17"/>
    <property type="match status" value="1"/>
</dbReference>
<dbReference type="InterPro" id="IPR038800">
    <property type="entry name" value="CCDC17"/>
</dbReference>
<gene>
    <name evidence="4" type="primary">LOC115223662</name>
</gene>
<protein>
    <submittedName>
        <fullName evidence="4">Uncharacterized protein LOC115223662 isoform X1</fullName>
    </submittedName>
</protein>
<feature type="region of interest" description="Disordered" evidence="2">
    <location>
        <begin position="127"/>
        <end position="148"/>
    </location>
</feature>
<dbReference type="KEGG" id="osn:115223662"/>
<dbReference type="AlphaFoldDB" id="A0A6P7TJG2"/>
<feature type="compositionally biased region" description="Basic and acidic residues" evidence="2">
    <location>
        <begin position="195"/>
        <end position="207"/>
    </location>
</feature>
<keyword evidence="3" id="KW-1185">Reference proteome</keyword>
<feature type="compositionally biased region" description="Basic and acidic residues" evidence="2">
    <location>
        <begin position="139"/>
        <end position="148"/>
    </location>
</feature>
<evidence type="ECO:0000256" key="2">
    <source>
        <dbReference type="SAM" id="MobiDB-lite"/>
    </source>
</evidence>
<evidence type="ECO:0000256" key="1">
    <source>
        <dbReference type="SAM" id="Coils"/>
    </source>
</evidence>
<feature type="region of interest" description="Disordered" evidence="2">
    <location>
        <begin position="195"/>
        <end position="223"/>
    </location>
</feature>
<feature type="coiled-coil region" evidence="1">
    <location>
        <begin position="59"/>
        <end position="86"/>
    </location>
</feature>
<dbReference type="PANTHER" id="PTHR33820:SF2">
    <property type="entry name" value="COILED-COIL DOMAIN-CONTAINING PROTEIN 17"/>
    <property type="match status" value="1"/>
</dbReference>
<proteinExistence type="predicted"/>
<feature type="compositionally biased region" description="Polar residues" evidence="2">
    <location>
        <begin position="208"/>
        <end position="223"/>
    </location>
</feature>
<reference evidence="4" key="1">
    <citation type="submission" date="2025-08" db="UniProtKB">
        <authorList>
            <consortium name="RefSeq"/>
        </authorList>
    </citation>
    <scope>IDENTIFICATION</scope>
</reference>
<sequence>MTAPTDEALQGYHTDYYLRTHRNSKWPGHSPTKKELSFPFAANTGVERLVVSQNDGPFRDEPSAELKELLRRSQQLQEEEQNLRKSFAELGVTSFPFRMTNVEPISQPANARKAVMLNKPEPKLVNNQKSKLSKHVHRSRDERKMQRPEDTVYQHIKNLKDEYMKNGGQSADVLAQMQKLEMEARLQAMRQYELERNPQDIPKDSVTDLKQQPSINKDSLPSGLNRQLSEMEVKHDKLLSELNKLQIQIHDFGKKTQTEDDIETLEKDHRKNLLLLHQKIEIIQQQKELERHQRDLDKIVSGSRWGQIVVKPGKESMYSQSSRDGLYIQYNFIDGLPEEATICRLLLHWFNGTSSVSAEEDLTMSPTVVCDYRNKWQDGQNNVKYQGFATFVNKQIVPRKIYSSKLCVVVEVQIAMNTSQSPERNSLYTQAWTRIHLFNRYHQPQLGKFSVPLKTLPINAKLSAAEFEARNQFEDAELYYEIQNVNEEFSSESFYDRPLYRQFYQVPHQDPGPLPPPSASPPRSQGGEGSHIPRNQRHGGRQ</sequence>
<evidence type="ECO:0000313" key="3">
    <source>
        <dbReference type="Proteomes" id="UP000515154"/>
    </source>
</evidence>